<reference evidence="2 3" key="1">
    <citation type="submission" date="2016-06" db="EMBL/GenBank/DDBJ databases">
        <title>Comparative genomics of the ectomycorrhizal sister species Rhizopogon vinicolor and Rhizopogon vesiculosus (Basidiomycota: Boletales) reveals a divergence of the mating type B locus.</title>
        <authorList>
            <consortium name="DOE Joint Genome Institute"/>
            <person name="Mujic A.B."/>
            <person name="Kuo A."/>
            <person name="Tritt A."/>
            <person name="Lipzen A."/>
            <person name="Chen C."/>
            <person name="Johnson J."/>
            <person name="Sharma A."/>
            <person name="Barry K."/>
            <person name="Grigoriev I.V."/>
            <person name="Spatafora J.W."/>
        </authorList>
    </citation>
    <scope>NUCLEOTIDE SEQUENCE [LARGE SCALE GENOMIC DNA]</scope>
    <source>
        <strain evidence="2 3">AM-OR11-026</strain>
    </source>
</reference>
<dbReference type="GO" id="GO:0016651">
    <property type="term" value="F:oxidoreductase activity, acting on NAD(P)H"/>
    <property type="evidence" value="ECO:0007669"/>
    <property type="project" value="InterPro"/>
</dbReference>
<dbReference type="InterPro" id="IPR036291">
    <property type="entry name" value="NAD(P)-bd_dom_sf"/>
</dbReference>
<dbReference type="InParanoid" id="A0A1B7N9F3"/>
<dbReference type="FunCoup" id="A0A1B7N9F3">
    <property type="interactions" value="10"/>
</dbReference>
<organism evidence="2 3">
    <name type="scientific">Rhizopogon vinicolor AM-OR11-026</name>
    <dbReference type="NCBI Taxonomy" id="1314800"/>
    <lineage>
        <taxon>Eukaryota</taxon>
        <taxon>Fungi</taxon>
        <taxon>Dikarya</taxon>
        <taxon>Basidiomycota</taxon>
        <taxon>Agaricomycotina</taxon>
        <taxon>Agaricomycetes</taxon>
        <taxon>Agaricomycetidae</taxon>
        <taxon>Boletales</taxon>
        <taxon>Suillineae</taxon>
        <taxon>Rhizopogonaceae</taxon>
        <taxon>Rhizopogon</taxon>
    </lineage>
</organism>
<dbReference type="CDD" id="cd08249">
    <property type="entry name" value="enoyl_reductase_like"/>
    <property type="match status" value="1"/>
</dbReference>
<evidence type="ECO:0000313" key="3">
    <source>
        <dbReference type="Proteomes" id="UP000092154"/>
    </source>
</evidence>
<dbReference type="SMART" id="SM00829">
    <property type="entry name" value="PKS_ER"/>
    <property type="match status" value="1"/>
</dbReference>
<dbReference type="AlphaFoldDB" id="A0A1B7N9F3"/>
<dbReference type="InterPro" id="IPR011032">
    <property type="entry name" value="GroES-like_sf"/>
</dbReference>
<dbReference type="Proteomes" id="UP000092154">
    <property type="component" value="Unassembled WGS sequence"/>
</dbReference>
<dbReference type="OrthoDB" id="3233595at2759"/>
<dbReference type="Pfam" id="PF08240">
    <property type="entry name" value="ADH_N"/>
    <property type="match status" value="1"/>
</dbReference>
<sequence>MTKHTDNRHTGPSRKRLRLLDKAMQFLSRLDGRGPHVIHEVPVNSSFHSLPLSQENNPSTHSPTEMSDEQLSLVIPTKQGTFAVARRKIPRPGPGEVLVRLQATALNPFDAKIHREGTFVDSYPAVLGTDGAGIVEEVGEGVTRFDPGDRIFFHGAFDDNDLATFQQFSVVTTDFAAKVPRSLSFDQASTISCGISTAAIGLYGTVNGIGLIPPWERGGYAKYKGWPILILGGAGSVGNYVIQLAKLSGFSPIITTSSLKHTDYLKSIGANYVIDRYLPLSALNKAIMKITGSRIHMMYDSISTRDTQEAAWSLLAPGGKLVLTQPSLISKDDNDSRQVVLVDGSPQSDENWETGKRLWAHLERWVEDGHIRPNHVEPLPGGLRGIADALARFNAGKVDAVKMVVRPQDTNDS</sequence>
<evidence type="ECO:0000313" key="2">
    <source>
        <dbReference type="EMBL" id="OAX41475.1"/>
    </source>
</evidence>
<dbReference type="Gene3D" id="3.90.180.10">
    <property type="entry name" value="Medium-chain alcohol dehydrogenases, catalytic domain"/>
    <property type="match status" value="1"/>
</dbReference>
<dbReference type="InterPro" id="IPR047122">
    <property type="entry name" value="Trans-enoyl_RdTase-like"/>
</dbReference>
<gene>
    <name evidence="2" type="ORF">K503DRAFT_489008</name>
</gene>
<feature type="domain" description="Enoyl reductase (ER)" evidence="1">
    <location>
        <begin position="80"/>
        <end position="405"/>
    </location>
</feature>
<protein>
    <submittedName>
        <fullName evidence="2">GroES-like protein</fullName>
    </submittedName>
</protein>
<evidence type="ECO:0000259" key="1">
    <source>
        <dbReference type="SMART" id="SM00829"/>
    </source>
</evidence>
<dbReference type="STRING" id="1314800.A0A1B7N9F3"/>
<name>A0A1B7N9F3_9AGAM</name>
<dbReference type="Gene3D" id="3.40.50.720">
    <property type="entry name" value="NAD(P)-binding Rossmann-like Domain"/>
    <property type="match status" value="1"/>
</dbReference>
<keyword evidence="3" id="KW-1185">Reference proteome</keyword>
<dbReference type="InterPro" id="IPR020843">
    <property type="entry name" value="ER"/>
</dbReference>
<dbReference type="InterPro" id="IPR013149">
    <property type="entry name" value="ADH-like_C"/>
</dbReference>
<proteinExistence type="predicted"/>
<dbReference type="PANTHER" id="PTHR45348:SF2">
    <property type="entry name" value="ZINC-TYPE ALCOHOL DEHYDROGENASE-LIKE PROTEIN C2E1P3.01"/>
    <property type="match status" value="1"/>
</dbReference>
<dbReference type="Pfam" id="PF00107">
    <property type="entry name" value="ADH_zinc_N"/>
    <property type="match status" value="1"/>
</dbReference>
<dbReference type="SUPFAM" id="SSF51735">
    <property type="entry name" value="NAD(P)-binding Rossmann-fold domains"/>
    <property type="match status" value="1"/>
</dbReference>
<dbReference type="PANTHER" id="PTHR45348">
    <property type="entry name" value="HYPOTHETICAL OXIDOREDUCTASE (EUROFUNG)"/>
    <property type="match status" value="1"/>
</dbReference>
<dbReference type="EMBL" id="KV448179">
    <property type="protein sequence ID" value="OAX41475.1"/>
    <property type="molecule type" value="Genomic_DNA"/>
</dbReference>
<dbReference type="SUPFAM" id="SSF50129">
    <property type="entry name" value="GroES-like"/>
    <property type="match status" value="1"/>
</dbReference>
<dbReference type="InterPro" id="IPR013154">
    <property type="entry name" value="ADH-like_N"/>
</dbReference>
<accession>A0A1B7N9F3</accession>